<gene>
    <name evidence="1" type="ORF">DSO57_1033243</name>
</gene>
<accession>A0ACC2TM20</accession>
<reference evidence="1" key="1">
    <citation type="submission" date="2022-04" db="EMBL/GenBank/DDBJ databases">
        <title>Genome of the entomopathogenic fungus Entomophthora muscae.</title>
        <authorList>
            <person name="Elya C."/>
            <person name="Lovett B.R."/>
            <person name="Lee E."/>
            <person name="Macias A.M."/>
            <person name="Hajek A.E."/>
            <person name="De Bivort B.L."/>
            <person name="Kasson M.T."/>
            <person name="De Fine Licht H.H."/>
            <person name="Stajich J.E."/>
        </authorList>
    </citation>
    <scope>NUCLEOTIDE SEQUENCE</scope>
    <source>
        <strain evidence="1">Berkeley</strain>
    </source>
</reference>
<evidence type="ECO:0000313" key="2">
    <source>
        <dbReference type="Proteomes" id="UP001165960"/>
    </source>
</evidence>
<organism evidence="1 2">
    <name type="scientific">Entomophthora muscae</name>
    <dbReference type="NCBI Taxonomy" id="34485"/>
    <lineage>
        <taxon>Eukaryota</taxon>
        <taxon>Fungi</taxon>
        <taxon>Fungi incertae sedis</taxon>
        <taxon>Zoopagomycota</taxon>
        <taxon>Entomophthoromycotina</taxon>
        <taxon>Entomophthoromycetes</taxon>
        <taxon>Entomophthorales</taxon>
        <taxon>Entomophthoraceae</taxon>
        <taxon>Entomophthora</taxon>
    </lineage>
</organism>
<name>A0ACC2TM20_9FUNG</name>
<protein>
    <submittedName>
        <fullName evidence="1">Uncharacterized protein</fullName>
    </submittedName>
</protein>
<comment type="caution">
    <text evidence="1">The sequence shown here is derived from an EMBL/GenBank/DDBJ whole genome shotgun (WGS) entry which is preliminary data.</text>
</comment>
<sequence length="64" mass="6928">MYGCVSHSPRLDVCLAPTKPEVGKVIMILDAAFGPADGIAWLSINCLYPSQPSFVTAPAWHIDR</sequence>
<dbReference type="EMBL" id="QTSX02002389">
    <property type="protein sequence ID" value="KAJ9075709.1"/>
    <property type="molecule type" value="Genomic_DNA"/>
</dbReference>
<proteinExistence type="predicted"/>
<keyword evidence="2" id="KW-1185">Reference proteome</keyword>
<dbReference type="Proteomes" id="UP001165960">
    <property type="component" value="Unassembled WGS sequence"/>
</dbReference>
<evidence type="ECO:0000313" key="1">
    <source>
        <dbReference type="EMBL" id="KAJ9075709.1"/>
    </source>
</evidence>